<name>A0ABX5JK06_9BACT</name>
<keyword evidence="5" id="KW-0732">Signal</keyword>
<reference evidence="7 8" key="1">
    <citation type="submission" date="2017-02" db="EMBL/GenBank/DDBJ databases">
        <title>Arcobacter lacus sp. nov., a new species isolated from reclaimed water.</title>
        <authorList>
            <person name="Figueras M.J."/>
            <person name="Perez-Cataluna A."/>
            <person name="Salas-Masso N."/>
        </authorList>
    </citation>
    <scope>NUCLEOTIDE SEQUENCE [LARGE SCALE GENOMIC DNA]</scope>
    <source>
        <strain evidence="7 8">RW43-9</strain>
    </source>
</reference>
<evidence type="ECO:0000313" key="7">
    <source>
        <dbReference type="EMBL" id="PUE67586.1"/>
    </source>
</evidence>
<proteinExistence type="predicted"/>
<keyword evidence="2 4" id="KW-0479">Metal-binding</keyword>
<comment type="caution">
    <text evidence="7">The sequence shown here is derived from an EMBL/GenBank/DDBJ whole genome shotgun (WGS) entry which is preliminary data.</text>
</comment>
<evidence type="ECO:0000256" key="2">
    <source>
        <dbReference type="ARBA" id="ARBA00022723"/>
    </source>
</evidence>
<dbReference type="InterPro" id="IPR009056">
    <property type="entry name" value="Cyt_c-like_dom"/>
</dbReference>
<dbReference type="Gene3D" id="1.10.760.10">
    <property type="entry name" value="Cytochrome c-like domain"/>
    <property type="match status" value="1"/>
</dbReference>
<feature type="domain" description="Cytochrome c" evidence="6">
    <location>
        <begin position="7"/>
        <end position="98"/>
    </location>
</feature>
<dbReference type="RefSeq" id="WP_108526873.1">
    <property type="nucleotide sequence ID" value="NZ_MUXF01000001.1"/>
</dbReference>
<evidence type="ECO:0000256" key="5">
    <source>
        <dbReference type="SAM" id="SignalP"/>
    </source>
</evidence>
<keyword evidence="3 4" id="KW-0408">Iron</keyword>
<dbReference type="Pfam" id="PF00034">
    <property type="entry name" value="Cytochrom_C"/>
    <property type="match status" value="1"/>
</dbReference>
<dbReference type="InterPro" id="IPR036909">
    <property type="entry name" value="Cyt_c-like_dom_sf"/>
</dbReference>
<organism evidence="7 8">
    <name type="scientific">Arcobacter lacus</name>
    <dbReference type="NCBI Taxonomy" id="1912876"/>
    <lineage>
        <taxon>Bacteria</taxon>
        <taxon>Pseudomonadati</taxon>
        <taxon>Campylobacterota</taxon>
        <taxon>Epsilonproteobacteria</taxon>
        <taxon>Campylobacterales</taxon>
        <taxon>Arcobacteraceae</taxon>
        <taxon>Arcobacter</taxon>
    </lineage>
</organism>
<dbReference type="PROSITE" id="PS51007">
    <property type="entry name" value="CYTC"/>
    <property type="match status" value="1"/>
</dbReference>
<evidence type="ECO:0000256" key="4">
    <source>
        <dbReference type="PROSITE-ProRule" id="PRU00433"/>
    </source>
</evidence>
<evidence type="ECO:0000259" key="6">
    <source>
        <dbReference type="PROSITE" id="PS51007"/>
    </source>
</evidence>
<sequence>MKKIVLTTLAVAAFAFADAPASYATCKACHGVKGEINVTTQSKNHVPANLTKAEIEKALHGYKDGSYAGAGPMKALMKGQVAKLSDADIKALADYMGK</sequence>
<evidence type="ECO:0000256" key="1">
    <source>
        <dbReference type="ARBA" id="ARBA00022617"/>
    </source>
</evidence>
<evidence type="ECO:0000256" key="3">
    <source>
        <dbReference type="ARBA" id="ARBA00023004"/>
    </source>
</evidence>
<accession>A0ABX5JK06</accession>
<protein>
    <submittedName>
        <fullName evidence="7">Cytochrome C</fullName>
    </submittedName>
</protein>
<keyword evidence="8" id="KW-1185">Reference proteome</keyword>
<feature type="chain" id="PRO_5046404712" evidence="5">
    <location>
        <begin position="25"/>
        <end position="98"/>
    </location>
</feature>
<gene>
    <name evidence="7" type="ORF">B0175_00955</name>
</gene>
<dbReference type="Proteomes" id="UP000251311">
    <property type="component" value="Unassembled WGS sequence"/>
</dbReference>
<dbReference type="EMBL" id="MUXF01000001">
    <property type="protein sequence ID" value="PUE67586.1"/>
    <property type="molecule type" value="Genomic_DNA"/>
</dbReference>
<keyword evidence="1 4" id="KW-0349">Heme</keyword>
<evidence type="ECO:0000313" key="8">
    <source>
        <dbReference type="Proteomes" id="UP000251311"/>
    </source>
</evidence>
<feature type="signal peptide" evidence="5">
    <location>
        <begin position="1"/>
        <end position="24"/>
    </location>
</feature>
<dbReference type="SUPFAM" id="SSF46626">
    <property type="entry name" value="Cytochrome c"/>
    <property type="match status" value="1"/>
</dbReference>